<organism evidence="7 8">
    <name type="scientific">Burkholderia theae</name>
    <dbReference type="NCBI Taxonomy" id="3143496"/>
    <lineage>
        <taxon>Bacteria</taxon>
        <taxon>Pseudomonadati</taxon>
        <taxon>Pseudomonadota</taxon>
        <taxon>Betaproteobacteria</taxon>
        <taxon>Burkholderiales</taxon>
        <taxon>Burkholderiaceae</taxon>
        <taxon>Burkholderia</taxon>
    </lineage>
</organism>
<proteinExistence type="predicted"/>
<evidence type="ECO:0000256" key="4">
    <source>
        <dbReference type="ARBA" id="ARBA00022989"/>
    </source>
</evidence>
<dbReference type="RefSeq" id="WP_343494923.1">
    <property type="nucleotide sequence ID" value="NZ_JBCPYA010000020.1"/>
</dbReference>
<name>A0ABU9WST3_9BURK</name>
<evidence type="ECO:0000256" key="2">
    <source>
        <dbReference type="ARBA" id="ARBA00022475"/>
    </source>
</evidence>
<gene>
    <name evidence="7" type="ORF">VOI36_33385</name>
</gene>
<keyword evidence="2" id="KW-1003">Cell membrane</keyword>
<keyword evidence="3 6" id="KW-0812">Transmembrane</keyword>
<keyword evidence="4 6" id="KW-1133">Transmembrane helix</keyword>
<feature type="transmembrane region" description="Helical" evidence="6">
    <location>
        <begin position="37"/>
        <end position="54"/>
    </location>
</feature>
<evidence type="ECO:0000256" key="5">
    <source>
        <dbReference type="ARBA" id="ARBA00023136"/>
    </source>
</evidence>
<evidence type="ECO:0000256" key="6">
    <source>
        <dbReference type="SAM" id="Phobius"/>
    </source>
</evidence>
<evidence type="ECO:0000256" key="3">
    <source>
        <dbReference type="ARBA" id="ARBA00022692"/>
    </source>
</evidence>
<feature type="transmembrane region" description="Helical" evidence="6">
    <location>
        <begin position="137"/>
        <end position="157"/>
    </location>
</feature>
<feature type="transmembrane region" description="Helical" evidence="6">
    <location>
        <begin position="169"/>
        <end position="193"/>
    </location>
</feature>
<comment type="subcellular location">
    <subcellularLocation>
        <location evidence="1">Cell membrane</location>
        <topology evidence="1">Multi-pass membrane protein</topology>
    </subcellularLocation>
</comment>
<evidence type="ECO:0000313" key="8">
    <source>
        <dbReference type="Proteomes" id="UP001466933"/>
    </source>
</evidence>
<feature type="transmembrane region" description="Helical" evidence="6">
    <location>
        <begin position="103"/>
        <end position="125"/>
    </location>
</feature>
<dbReference type="Pfam" id="PF09678">
    <property type="entry name" value="Caa3_CtaG"/>
    <property type="match status" value="1"/>
</dbReference>
<protein>
    <submittedName>
        <fullName evidence="7">Cytochrome c oxidase assembly protein</fullName>
    </submittedName>
</protein>
<dbReference type="EMBL" id="JBCPYA010000020">
    <property type="protein sequence ID" value="MEN2474809.1"/>
    <property type="molecule type" value="Genomic_DNA"/>
</dbReference>
<dbReference type="Proteomes" id="UP001466933">
    <property type="component" value="Unassembled WGS sequence"/>
</dbReference>
<keyword evidence="5 6" id="KW-0472">Membrane</keyword>
<reference evidence="7 8" key="1">
    <citation type="submission" date="2024-05" db="EMBL/GenBank/DDBJ databases">
        <title>Burkholderia sp. Nov. a novel bacteria isolated from rhizosphere soil of Camellia sinensis.</title>
        <authorList>
            <person name="Dong Y."/>
        </authorList>
    </citation>
    <scope>NUCLEOTIDE SEQUENCE [LARGE SCALE GENOMIC DNA]</scope>
    <source>
        <strain evidence="7 8">GS2Y</strain>
    </source>
</reference>
<sequence length="279" mass="29902">MHVRNESRGLAGAYAQWTKPNPQPGSDMRRLSLKPRARVVCGLILLVLAQWGTVNEFAQQALWIHAVQSVMLHHVAPGLIFSGACSAKTVDAACEAGQANCSAYLKLWSVLAAVVFALVSVVWMIPVVHALVMTDAVLFSAMNVSMLLSGAWLILTFRIQGPFAARTTLFWMFCVVPVASLGVELCISTPLYALDMALCRASAGSSLDGIAGMLVHSLSWSADQRLAGGVYLFAAGWHGFNYAHNAAYSGAAVTDWRVVQSDGAQRATLSNVHAVPFAR</sequence>
<comment type="caution">
    <text evidence="7">The sequence shown here is derived from an EMBL/GenBank/DDBJ whole genome shotgun (WGS) entry which is preliminary data.</text>
</comment>
<evidence type="ECO:0000256" key="1">
    <source>
        <dbReference type="ARBA" id="ARBA00004651"/>
    </source>
</evidence>
<accession>A0ABU9WST3</accession>
<dbReference type="InterPro" id="IPR019108">
    <property type="entry name" value="Caa3_assmbl_CtaG-rel"/>
</dbReference>
<keyword evidence="8" id="KW-1185">Reference proteome</keyword>
<evidence type="ECO:0000313" key="7">
    <source>
        <dbReference type="EMBL" id="MEN2474809.1"/>
    </source>
</evidence>